<organism evidence="1 2">
    <name type="scientific">Taphrina deformans (strain PYCC 5710 / ATCC 11124 / CBS 356.35 / IMI 108563 / JCM 9778 / NBRC 8474)</name>
    <name type="common">Peach leaf curl fungus</name>
    <name type="synonym">Lalaria deformans</name>
    <dbReference type="NCBI Taxonomy" id="1097556"/>
    <lineage>
        <taxon>Eukaryota</taxon>
        <taxon>Fungi</taxon>
        <taxon>Dikarya</taxon>
        <taxon>Ascomycota</taxon>
        <taxon>Taphrinomycotina</taxon>
        <taxon>Taphrinomycetes</taxon>
        <taxon>Taphrinales</taxon>
        <taxon>Taphrinaceae</taxon>
        <taxon>Taphrina</taxon>
    </lineage>
</organism>
<dbReference type="InterPro" id="IPR052058">
    <property type="entry name" value="Alcohol_O-acetyltransferase"/>
</dbReference>
<dbReference type="Pfam" id="PF07247">
    <property type="entry name" value="AATase"/>
    <property type="match status" value="1"/>
</dbReference>
<dbReference type="SUPFAM" id="SSF52777">
    <property type="entry name" value="CoA-dependent acyltransferases"/>
    <property type="match status" value="2"/>
</dbReference>
<name>R4XBW9_TAPDE</name>
<dbReference type="Proteomes" id="UP000013776">
    <property type="component" value="Unassembled WGS sequence"/>
</dbReference>
<gene>
    <name evidence="1" type="ORF">TAPDE_003436</name>
</gene>
<accession>R4XBW9</accession>
<evidence type="ECO:0000313" key="2">
    <source>
        <dbReference type="Proteomes" id="UP000013776"/>
    </source>
</evidence>
<evidence type="ECO:0000313" key="1">
    <source>
        <dbReference type="EMBL" id="CCG83299.1"/>
    </source>
</evidence>
<dbReference type="PANTHER" id="PTHR28037">
    <property type="entry name" value="ALCOHOL O-ACETYLTRANSFERASE 1-RELATED"/>
    <property type="match status" value="1"/>
</dbReference>
<dbReference type="InterPro" id="IPR010828">
    <property type="entry name" value="Atf2/Sli1-like"/>
</dbReference>
<dbReference type="InterPro" id="IPR023213">
    <property type="entry name" value="CAT-like_dom_sf"/>
</dbReference>
<dbReference type="AlphaFoldDB" id="R4XBW9"/>
<dbReference type="STRING" id="1097556.R4XBW9"/>
<dbReference type="Gene3D" id="3.30.559.30">
    <property type="entry name" value="Nonribosomal peptide synthetase, condensation domain"/>
    <property type="match status" value="1"/>
</dbReference>
<protein>
    <submittedName>
        <fullName evidence="1">Uncharacterized protein C18B11.03c</fullName>
    </submittedName>
</protein>
<dbReference type="VEuPathDB" id="FungiDB:TAPDE_003436"/>
<comment type="caution">
    <text evidence="1">The sequence shown here is derived from an EMBL/GenBank/DDBJ whole genome shotgun (WGS) entry which is preliminary data.</text>
</comment>
<dbReference type="eggNOG" id="ENOG502RF5P">
    <property type="taxonomic scope" value="Eukaryota"/>
</dbReference>
<dbReference type="PANTHER" id="PTHR28037:SF1">
    <property type="entry name" value="ALCOHOL O-ACETYLTRANSFERASE 1-RELATED"/>
    <property type="match status" value="1"/>
</dbReference>
<dbReference type="OrthoDB" id="2150604at2759"/>
<reference evidence="1 2" key="1">
    <citation type="journal article" date="2013" name="MBio">
        <title>Genome sequencing of the plant pathogen Taphrina deformans, the causal agent of peach leaf curl.</title>
        <authorList>
            <person name="Cisse O.H."/>
            <person name="Almeida J.M.G.C.F."/>
            <person name="Fonseca A."/>
            <person name="Kumar A.A."/>
            <person name="Salojaervi J."/>
            <person name="Overmyer K."/>
            <person name="Hauser P.M."/>
            <person name="Pagni M."/>
        </authorList>
    </citation>
    <scope>NUCLEOTIDE SEQUENCE [LARGE SCALE GENOMIC DNA]</scope>
    <source>
        <strain evidence="2">PYCC 5710 / ATCC 11124 / CBS 356.35 / IMI 108563 / JCM 9778 / NBRC 8474</strain>
    </source>
</reference>
<dbReference type="EMBL" id="CAHR02000135">
    <property type="protein sequence ID" value="CCG83299.1"/>
    <property type="molecule type" value="Genomic_DNA"/>
</dbReference>
<sequence>MAMKYLPKRTCSDSEFLDLVSRALRDVVVPELPLLSCQIKGVHTPMSPYYEYRPISQVPVVLVRECRDITEFLRREHDIPPNEEALWRVSLVPEADSFWVSFAYHHAIGDGSSGLIFHEHLLCALQGMEDGTVPSTEYRPLPPPIEECGLNLKASWYDLCKEILGVLPLPSIIRDYINGPKYYGGNETTYEQRRNTRTGLKVLRLHARHVERLRTLAKVHNVNIHALLHGSAIHCIDTDEHIKTSTPISLRPLLPDEHKKNMGNYICCHVSMTPIASDVVSTAKMFHAELHQPSLRDQAMRQLGLLEYIDSSPPTDGSPGGMEKVLLQRLNTTNNHCLGATLEVSNLGNWKAPLFGAWRVEDVHFAGSNSSIGELFNLGVVTLAGGDMKVACTYRQGYIDEPEVSGFMERLRATLESL</sequence>
<proteinExistence type="predicted"/>
<keyword evidence="2" id="KW-1185">Reference proteome</keyword>
<dbReference type="Gene3D" id="3.30.559.10">
    <property type="entry name" value="Chloramphenicol acetyltransferase-like domain"/>
    <property type="match status" value="1"/>
</dbReference>